<dbReference type="GO" id="GO:0006574">
    <property type="term" value="P:L-valine catabolic process"/>
    <property type="evidence" value="ECO:0007669"/>
    <property type="project" value="TreeGrafter"/>
</dbReference>
<evidence type="ECO:0000313" key="4">
    <source>
        <dbReference type="Proteomes" id="UP001187471"/>
    </source>
</evidence>
<dbReference type="PANTHER" id="PTHR43866:SF3">
    <property type="entry name" value="METHYLMALONATE-SEMIALDEHYDE DEHYDROGENASE [ACYLATING], MITOCHONDRIAL"/>
    <property type="match status" value="1"/>
</dbReference>
<dbReference type="InterPro" id="IPR015590">
    <property type="entry name" value="Aldehyde_DH_dom"/>
</dbReference>
<organism evidence="3 4">
    <name type="scientific">Escallonia rubra</name>
    <dbReference type="NCBI Taxonomy" id="112253"/>
    <lineage>
        <taxon>Eukaryota</taxon>
        <taxon>Viridiplantae</taxon>
        <taxon>Streptophyta</taxon>
        <taxon>Embryophyta</taxon>
        <taxon>Tracheophyta</taxon>
        <taxon>Spermatophyta</taxon>
        <taxon>Magnoliopsida</taxon>
        <taxon>eudicotyledons</taxon>
        <taxon>Gunneridae</taxon>
        <taxon>Pentapetalae</taxon>
        <taxon>asterids</taxon>
        <taxon>campanulids</taxon>
        <taxon>Escalloniales</taxon>
        <taxon>Escalloniaceae</taxon>
        <taxon>Escallonia</taxon>
    </lineage>
</organism>
<dbReference type="GO" id="GO:0006210">
    <property type="term" value="P:thymine catabolic process"/>
    <property type="evidence" value="ECO:0007669"/>
    <property type="project" value="TreeGrafter"/>
</dbReference>
<sequence length="180" mass="19470">MAMPPAFALSNFHPSIFADSLSRKLEEEIWQVIEVYLIVAVGVEGSSLHTEHLEAGTYVHARASANGKRVQSNIGAKNHAIVMPDANMGATLDALVATGFGAAGQRLTFHFSSSPNHFEVMVDIETLMKLAPASLAMAWASIVFPVPGGPNSNIPLHGFRRPHWNRFLPTASFPSASYYP</sequence>
<evidence type="ECO:0000256" key="1">
    <source>
        <dbReference type="ARBA" id="ARBA00009986"/>
    </source>
</evidence>
<proteinExistence type="inferred from homology"/>
<dbReference type="InterPro" id="IPR016162">
    <property type="entry name" value="Ald_DH_N"/>
</dbReference>
<comment type="similarity">
    <text evidence="1">Belongs to the aldehyde dehydrogenase family.</text>
</comment>
<feature type="domain" description="Aldehyde dehydrogenase" evidence="2">
    <location>
        <begin position="54"/>
        <end position="106"/>
    </location>
</feature>
<evidence type="ECO:0000313" key="3">
    <source>
        <dbReference type="EMBL" id="KAK2980061.1"/>
    </source>
</evidence>
<dbReference type="AlphaFoldDB" id="A0AA88RDF8"/>
<dbReference type="InterPro" id="IPR010061">
    <property type="entry name" value="MeMal-semiAld_DH"/>
</dbReference>
<keyword evidence="4" id="KW-1185">Reference proteome</keyword>
<comment type="caution">
    <text evidence="3">The sequence shown here is derived from an EMBL/GenBank/DDBJ whole genome shotgun (WGS) entry which is preliminary data.</text>
</comment>
<protein>
    <recommendedName>
        <fullName evidence="2">Aldehyde dehydrogenase domain-containing protein</fullName>
    </recommendedName>
</protein>
<dbReference type="GO" id="GO:0005739">
    <property type="term" value="C:mitochondrion"/>
    <property type="evidence" value="ECO:0007669"/>
    <property type="project" value="TreeGrafter"/>
</dbReference>
<dbReference type="SUPFAM" id="SSF53720">
    <property type="entry name" value="ALDH-like"/>
    <property type="match status" value="1"/>
</dbReference>
<accession>A0AA88RDF8</accession>
<dbReference type="InterPro" id="IPR016161">
    <property type="entry name" value="Ald_DH/histidinol_DH"/>
</dbReference>
<dbReference type="Proteomes" id="UP001187471">
    <property type="component" value="Unassembled WGS sequence"/>
</dbReference>
<dbReference type="Pfam" id="PF00171">
    <property type="entry name" value="Aldedh"/>
    <property type="match status" value="1"/>
</dbReference>
<dbReference type="GO" id="GO:0004491">
    <property type="term" value="F:methylmalonate-semialdehyde dehydrogenase (acylating, NAD) activity"/>
    <property type="evidence" value="ECO:0007669"/>
    <property type="project" value="InterPro"/>
</dbReference>
<dbReference type="PANTHER" id="PTHR43866">
    <property type="entry name" value="MALONATE-SEMIALDEHYDE DEHYDROGENASE"/>
    <property type="match status" value="1"/>
</dbReference>
<dbReference type="Gene3D" id="3.40.309.10">
    <property type="entry name" value="Aldehyde Dehydrogenase, Chain A, domain 2"/>
    <property type="match status" value="1"/>
</dbReference>
<dbReference type="EMBL" id="JAVXUO010001684">
    <property type="protein sequence ID" value="KAK2980061.1"/>
    <property type="molecule type" value="Genomic_DNA"/>
</dbReference>
<gene>
    <name evidence="3" type="ORF">RJ640_028790</name>
</gene>
<name>A0AA88RDF8_9ASTE</name>
<evidence type="ECO:0000259" key="2">
    <source>
        <dbReference type="Pfam" id="PF00171"/>
    </source>
</evidence>
<dbReference type="Gene3D" id="3.40.605.10">
    <property type="entry name" value="Aldehyde Dehydrogenase, Chain A, domain 1"/>
    <property type="match status" value="1"/>
</dbReference>
<reference evidence="3" key="1">
    <citation type="submission" date="2022-12" db="EMBL/GenBank/DDBJ databases">
        <title>Draft genome assemblies for two species of Escallonia (Escalloniales).</title>
        <authorList>
            <person name="Chanderbali A."/>
            <person name="Dervinis C."/>
            <person name="Anghel I."/>
            <person name="Soltis D."/>
            <person name="Soltis P."/>
            <person name="Zapata F."/>
        </authorList>
    </citation>
    <scope>NUCLEOTIDE SEQUENCE</scope>
    <source>
        <strain evidence="3">UCBG92.1500</strain>
        <tissue evidence="3">Leaf</tissue>
    </source>
</reference>
<dbReference type="InterPro" id="IPR016163">
    <property type="entry name" value="Ald_DH_C"/>
</dbReference>